<dbReference type="PANTHER" id="PTHR30164:SF2">
    <property type="entry name" value="PROTEIN MTFA"/>
    <property type="match status" value="1"/>
</dbReference>
<dbReference type="Gene3D" id="1.10.472.150">
    <property type="entry name" value="Glucose-regulated metallo-peptidase M90, N-terminal domain"/>
    <property type="match status" value="1"/>
</dbReference>
<dbReference type="InterPro" id="IPR024079">
    <property type="entry name" value="MetalloPept_cat_dom_sf"/>
</dbReference>
<name>A0A3N0V1F5_9GAMM</name>
<dbReference type="GO" id="GO:0005829">
    <property type="term" value="C:cytosol"/>
    <property type="evidence" value="ECO:0007669"/>
    <property type="project" value="TreeGrafter"/>
</dbReference>
<dbReference type="Gene3D" id="3.40.390.10">
    <property type="entry name" value="Collagenase (Catalytic Domain)"/>
    <property type="match status" value="1"/>
</dbReference>
<comment type="caution">
    <text evidence="1">The sequence shown here is derived from an EMBL/GenBank/DDBJ whole genome shotgun (WGS) entry which is preliminary data.</text>
</comment>
<dbReference type="SUPFAM" id="SSF55486">
    <property type="entry name" value="Metalloproteases ('zincins'), catalytic domain"/>
    <property type="match status" value="1"/>
</dbReference>
<dbReference type="Pfam" id="PF06167">
    <property type="entry name" value="Peptidase_M90"/>
    <property type="match status" value="1"/>
</dbReference>
<dbReference type="EMBL" id="RJVO01000009">
    <property type="protein sequence ID" value="ROH86543.1"/>
    <property type="molecule type" value="Genomic_DNA"/>
</dbReference>
<dbReference type="GO" id="GO:0008237">
    <property type="term" value="F:metallopeptidase activity"/>
    <property type="evidence" value="ECO:0007669"/>
    <property type="project" value="InterPro"/>
</dbReference>
<protein>
    <recommendedName>
        <fullName evidence="3">Zinc-dependent peptidase</fullName>
    </recommendedName>
</protein>
<proteinExistence type="predicted"/>
<dbReference type="FunCoup" id="A0A3N0V1F5">
    <property type="interactions" value="28"/>
</dbReference>
<dbReference type="PANTHER" id="PTHR30164">
    <property type="entry name" value="MTFA PEPTIDASE"/>
    <property type="match status" value="1"/>
</dbReference>
<dbReference type="GO" id="GO:0004177">
    <property type="term" value="F:aminopeptidase activity"/>
    <property type="evidence" value="ECO:0007669"/>
    <property type="project" value="TreeGrafter"/>
</dbReference>
<dbReference type="InParanoid" id="A0A3N0V1F5"/>
<sequence>MTVWLPSLLALLLAAGLLWQWRRTRQRRQVLQSEPLSEPERTLLETRIAAAAWMSPAQRARWYQQVQRFRHGKRWLACGGHVLDEEQRLLIAGLACLLRLQDGAEQQPLFPEIRELLIYPEAFLVPPLHEPLEEGLELVDDAPDERIGEQGPGQVVLSWADVEAALAGDPVNVVVHEFAHALDEENPAGEGAPPMPRALAAEWAEVMGAEYARLQRHRRPPVLDKYGAQSPGEFFGVVSEAYFQQPAALHRHHPALFSLLARYYGLVAPVA</sequence>
<gene>
    <name evidence="1" type="ORF">ED208_16055</name>
</gene>
<dbReference type="InterPro" id="IPR042252">
    <property type="entry name" value="MtfA_N"/>
</dbReference>
<dbReference type="RefSeq" id="WP_123212939.1">
    <property type="nucleotide sequence ID" value="NZ_RJVO01000009.1"/>
</dbReference>
<keyword evidence="2" id="KW-1185">Reference proteome</keyword>
<evidence type="ECO:0000313" key="1">
    <source>
        <dbReference type="EMBL" id="ROH86543.1"/>
    </source>
</evidence>
<reference evidence="1 2" key="1">
    <citation type="submission" date="2018-10" db="EMBL/GenBank/DDBJ databases">
        <authorList>
            <person name="Chen W.-M."/>
        </authorList>
    </citation>
    <scope>NUCLEOTIDE SEQUENCE [LARGE SCALE GENOMIC DNA]</scope>
    <source>
        <strain evidence="1 2">THS-13</strain>
    </source>
</reference>
<dbReference type="AlphaFoldDB" id="A0A3N0V1F5"/>
<dbReference type="Proteomes" id="UP000282106">
    <property type="component" value="Unassembled WGS sequence"/>
</dbReference>
<dbReference type="CDD" id="cd20169">
    <property type="entry name" value="Peptidase_M90_mtfA"/>
    <property type="match status" value="1"/>
</dbReference>
<organism evidence="1 2">
    <name type="scientific">Stagnimonas aquatica</name>
    <dbReference type="NCBI Taxonomy" id="2689987"/>
    <lineage>
        <taxon>Bacteria</taxon>
        <taxon>Pseudomonadati</taxon>
        <taxon>Pseudomonadota</taxon>
        <taxon>Gammaproteobacteria</taxon>
        <taxon>Nevskiales</taxon>
        <taxon>Nevskiaceae</taxon>
        <taxon>Stagnimonas</taxon>
    </lineage>
</organism>
<dbReference type="InterPro" id="IPR010384">
    <property type="entry name" value="MtfA_fam"/>
</dbReference>
<evidence type="ECO:0000313" key="2">
    <source>
        <dbReference type="Proteomes" id="UP000282106"/>
    </source>
</evidence>
<evidence type="ECO:0008006" key="3">
    <source>
        <dbReference type="Google" id="ProtNLM"/>
    </source>
</evidence>
<accession>A0A3N0V1F5</accession>